<gene>
    <name evidence="9" type="ORF">EDC25_10150</name>
</gene>
<comment type="caution">
    <text evidence="9">The sequence shown here is derived from an EMBL/GenBank/DDBJ whole genome shotgun (WGS) entry which is preliminary data.</text>
</comment>
<evidence type="ECO:0000256" key="5">
    <source>
        <dbReference type="ARBA" id="ARBA00022967"/>
    </source>
</evidence>
<keyword evidence="3" id="KW-0997">Cell inner membrane</keyword>
<dbReference type="Proteomes" id="UP000294599">
    <property type="component" value="Unassembled WGS sequence"/>
</dbReference>
<keyword evidence="3" id="KW-1003">Cell membrane</keyword>
<evidence type="ECO:0000256" key="2">
    <source>
        <dbReference type="ARBA" id="ARBA00022448"/>
    </source>
</evidence>
<keyword evidence="4 8" id="KW-0812">Transmembrane</keyword>
<dbReference type="PANTHER" id="PTHR30335:SF0">
    <property type="entry name" value="ION-TRANSLOCATING OXIDOREDUCTASE COMPLEX SUBUNIT A"/>
    <property type="match status" value="1"/>
</dbReference>
<keyword evidence="2" id="KW-0813">Transport</keyword>
<dbReference type="PANTHER" id="PTHR30335">
    <property type="entry name" value="INTEGRAL MEMBRANE PROTEIN OF SOXR-REDUCING COMPLEX"/>
    <property type="match status" value="1"/>
</dbReference>
<dbReference type="InterPro" id="IPR050133">
    <property type="entry name" value="NqrDE/RnfAE_oxidrdctase"/>
</dbReference>
<name>A0A4V3UUL4_9GAMM</name>
<keyword evidence="10" id="KW-1185">Reference proteome</keyword>
<dbReference type="InterPro" id="IPR003667">
    <property type="entry name" value="NqrDE/RnfAE"/>
</dbReference>
<evidence type="ECO:0000256" key="4">
    <source>
        <dbReference type="ARBA" id="ARBA00022692"/>
    </source>
</evidence>
<feature type="transmembrane region" description="Helical" evidence="8">
    <location>
        <begin position="74"/>
        <end position="95"/>
    </location>
</feature>
<feature type="transmembrane region" description="Helical" evidence="8">
    <location>
        <begin position="107"/>
        <end position="125"/>
    </location>
</feature>
<dbReference type="GO" id="GO:0012505">
    <property type="term" value="C:endomembrane system"/>
    <property type="evidence" value="ECO:0007669"/>
    <property type="project" value="UniProtKB-SubCell"/>
</dbReference>
<keyword evidence="5" id="KW-1278">Translocase</keyword>
<sequence>MAPMAIFLQWLLFTAAINHLVLSRRPGDGTRARRAADSAAVRAVAIMTGAALVTAMPVDWLLDHALLRPDDLAHLRPLLFALVALACLVPARLILRRQDAGDMAPRARLLSAANVIVLGTMSGTALEPASLPSVILAGMGTAAGFALALHALDAMTERLGDAHVPAPFRGAPIRLLAAGLFALGLAGFSG</sequence>
<keyword evidence="6 8" id="KW-1133">Transmembrane helix</keyword>
<evidence type="ECO:0000256" key="6">
    <source>
        <dbReference type="ARBA" id="ARBA00022989"/>
    </source>
</evidence>
<evidence type="ECO:0000256" key="8">
    <source>
        <dbReference type="SAM" id="Phobius"/>
    </source>
</evidence>
<feature type="transmembrane region" description="Helical" evidence="8">
    <location>
        <begin position="6"/>
        <end position="22"/>
    </location>
</feature>
<evidence type="ECO:0000256" key="3">
    <source>
        <dbReference type="ARBA" id="ARBA00022519"/>
    </source>
</evidence>
<feature type="transmembrane region" description="Helical" evidence="8">
    <location>
        <begin position="131"/>
        <end position="152"/>
    </location>
</feature>
<organism evidence="9 10">
    <name type="scientific">Pseudofulvimonas gallinarii</name>
    <dbReference type="NCBI Taxonomy" id="634155"/>
    <lineage>
        <taxon>Bacteria</taxon>
        <taxon>Pseudomonadati</taxon>
        <taxon>Pseudomonadota</taxon>
        <taxon>Gammaproteobacteria</taxon>
        <taxon>Lysobacterales</taxon>
        <taxon>Rhodanobacteraceae</taxon>
        <taxon>Pseudofulvimonas</taxon>
    </lineage>
</organism>
<dbReference type="OrthoDB" id="9803631at2"/>
<evidence type="ECO:0000256" key="7">
    <source>
        <dbReference type="ARBA" id="ARBA00023136"/>
    </source>
</evidence>
<dbReference type="Pfam" id="PF02508">
    <property type="entry name" value="Rnf-Nqr"/>
    <property type="match status" value="1"/>
</dbReference>
<evidence type="ECO:0000256" key="1">
    <source>
        <dbReference type="ARBA" id="ARBA00004127"/>
    </source>
</evidence>
<comment type="subcellular location">
    <subcellularLocation>
        <location evidence="1">Endomembrane system</location>
        <topology evidence="1">Multi-pass membrane protein</topology>
    </subcellularLocation>
</comment>
<feature type="transmembrane region" description="Helical" evidence="8">
    <location>
        <begin position="43"/>
        <end position="62"/>
    </location>
</feature>
<dbReference type="EMBL" id="SMAF01000001">
    <property type="protein sequence ID" value="TCT01195.1"/>
    <property type="molecule type" value="Genomic_DNA"/>
</dbReference>
<protein>
    <submittedName>
        <fullName evidence="9">Electron transport complex protein RnfA</fullName>
    </submittedName>
</protein>
<dbReference type="GO" id="GO:0005886">
    <property type="term" value="C:plasma membrane"/>
    <property type="evidence" value="ECO:0007669"/>
    <property type="project" value="TreeGrafter"/>
</dbReference>
<dbReference type="AlphaFoldDB" id="A0A4V3UUL4"/>
<accession>A0A4V3UUL4</accession>
<evidence type="ECO:0000313" key="10">
    <source>
        <dbReference type="Proteomes" id="UP000294599"/>
    </source>
</evidence>
<proteinExistence type="predicted"/>
<evidence type="ECO:0000313" key="9">
    <source>
        <dbReference type="EMBL" id="TCT01195.1"/>
    </source>
</evidence>
<reference evidence="9 10" key="1">
    <citation type="submission" date="2019-03" db="EMBL/GenBank/DDBJ databases">
        <title>Genomic Encyclopedia of Type Strains, Phase IV (KMG-IV): sequencing the most valuable type-strain genomes for metagenomic binning, comparative biology and taxonomic classification.</title>
        <authorList>
            <person name="Goeker M."/>
        </authorList>
    </citation>
    <scope>NUCLEOTIDE SEQUENCE [LARGE SCALE GENOMIC DNA]</scope>
    <source>
        <strain evidence="9 10">DSM 21944</strain>
    </source>
</reference>
<keyword evidence="7 8" id="KW-0472">Membrane</keyword>